<accession>A0A2S7VNK5</accession>
<evidence type="ECO:0000313" key="3">
    <source>
        <dbReference type="Proteomes" id="UP000238707"/>
    </source>
</evidence>
<organism evidence="2 3">
    <name type="scientific">Vibrio chagasii</name>
    <dbReference type="NCBI Taxonomy" id="170679"/>
    <lineage>
        <taxon>Bacteria</taxon>
        <taxon>Pseudomonadati</taxon>
        <taxon>Pseudomonadota</taxon>
        <taxon>Gammaproteobacteria</taxon>
        <taxon>Vibrionales</taxon>
        <taxon>Vibrionaceae</taxon>
        <taxon>Vibrio</taxon>
    </lineage>
</organism>
<proteinExistence type="predicted"/>
<dbReference type="Proteomes" id="UP000238707">
    <property type="component" value="Unassembled WGS sequence"/>
</dbReference>
<evidence type="ECO:0000256" key="1">
    <source>
        <dbReference type="SAM" id="MobiDB-lite"/>
    </source>
</evidence>
<gene>
    <name evidence="2" type="ORF">BTO10_02650</name>
</gene>
<sequence>MILGYVKCTAPNCNEAMEVSQCSGKRSAYLKGRCNVCKCTEQRSNANTQDYLQQYKPLEELNPPAPVEQTEEVEVLQEAPTAPPQPDTESKGVSSLLCAGIGACIGLTLGKAVTILRAV</sequence>
<dbReference type="AlphaFoldDB" id="A0A2S7VNK5"/>
<dbReference type="RefSeq" id="WP_105023480.1">
    <property type="nucleotide sequence ID" value="NZ_MSCI01000001.1"/>
</dbReference>
<dbReference type="EMBL" id="MSCI01000001">
    <property type="protein sequence ID" value="PQJ63733.1"/>
    <property type="molecule type" value="Genomic_DNA"/>
</dbReference>
<keyword evidence="3" id="KW-1185">Reference proteome</keyword>
<reference evidence="2 3" key="1">
    <citation type="submission" date="2016-12" db="EMBL/GenBank/DDBJ databases">
        <title>Diversity of luminous bacteria.</title>
        <authorList>
            <person name="Yoshizawa S."/>
            <person name="Kogure K."/>
        </authorList>
    </citation>
    <scope>NUCLEOTIDE SEQUENCE [LARGE SCALE GENOMIC DNA]</scope>
    <source>
        <strain evidence="2 3">LC2-408</strain>
    </source>
</reference>
<comment type="caution">
    <text evidence="2">The sequence shown here is derived from an EMBL/GenBank/DDBJ whole genome shotgun (WGS) entry which is preliminary data.</text>
</comment>
<protein>
    <recommendedName>
        <fullName evidence="4">BCTnown</fullName>
    </recommendedName>
</protein>
<evidence type="ECO:0008006" key="4">
    <source>
        <dbReference type="Google" id="ProtNLM"/>
    </source>
</evidence>
<name>A0A2S7VNK5_9VIBR</name>
<evidence type="ECO:0000313" key="2">
    <source>
        <dbReference type="EMBL" id="PQJ63733.1"/>
    </source>
</evidence>
<feature type="region of interest" description="Disordered" evidence="1">
    <location>
        <begin position="62"/>
        <end position="91"/>
    </location>
</feature>